<proteinExistence type="predicted"/>
<keyword evidence="3" id="KW-1185">Reference proteome</keyword>
<protein>
    <recommendedName>
        <fullName evidence="4">Spore protein</fullName>
    </recommendedName>
</protein>
<sequence length="42" mass="4765">MSETKQNKGNQYAQKGETFAENVLDKNVKQPAQNNPSESVRR</sequence>
<dbReference type="RefSeq" id="WP_280515273.1">
    <property type="nucleotide sequence ID" value="NZ_BOVJ01000029.1"/>
</dbReference>
<feature type="compositionally biased region" description="Polar residues" evidence="1">
    <location>
        <begin position="30"/>
        <end position="42"/>
    </location>
</feature>
<feature type="region of interest" description="Disordered" evidence="1">
    <location>
        <begin position="1"/>
        <end position="42"/>
    </location>
</feature>
<reference evidence="2 3" key="1">
    <citation type="submission" date="2021-04" db="EMBL/GenBank/DDBJ databases">
        <title>Draft genome sequence of Paenibacillus cisolokensis, LC2-13A.</title>
        <authorList>
            <person name="Uke A."/>
            <person name="Chhe C."/>
            <person name="Baramee S."/>
            <person name="Kosugi A."/>
        </authorList>
    </citation>
    <scope>NUCLEOTIDE SEQUENCE [LARGE SCALE GENOMIC DNA]</scope>
    <source>
        <strain evidence="2 3">LC2-13A</strain>
    </source>
</reference>
<name>A0ABQ4N2I8_9BACL</name>
<organism evidence="2 3">
    <name type="scientific">Paenibacillus cisolokensis</name>
    <dbReference type="NCBI Taxonomy" id="1658519"/>
    <lineage>
        <taxon>Bacteria</taxon>
        <taxon>Bacillati</taxon>
        <taxon>Bacillota</taxon>
        <taxon>Bacilli</taxon>
        <taxon>Bacillales</taxon>
        <taxon>Paenibacillaceae</taxon>
        <taxon>Paenibacillus</taxon>
    </lineage>
</organism>
<evidence type="ECO:0008006" key="4">
    <source>
        <dbReference type="Google" id="ProtNLM"/>
    </source>
</evidence>
<feature type="compositionally biased region" description="Polar residues" evidence="1">
    <location>
        <begin position="1"/>
        <end position="13"/>
    </location>
</feature>
<evidence type="ECO:0000313" key="2">
    <source>
        <dbReference type="EMBL" id="GIQ62389.1"/>
    </source>
</evidence>
<accession>A0ABQ4N2I8</accession>
<evidence type="ECO:0000313" key="3">
    <source>
        <dbReference type="Proteomes" id="UP000680304"/>
    </source>
</evidence>
<gene>
    <name evidence="2" type="ORF">PACILC2_09570</name>
</gene>
<comment type="caution">
    <text evidence="2">The sequence shown here is derived from an EMBL/GenBank/DDBJ whole genome shotgun (WGS) entry which is preliminary data.</text>
</comment>
<evidence type="ECO:0000256" key="1">
    <source>
        <dbReference type="SAM" id="MobiDB-lite"/>
    </source>
</evidence>
<dbReference type="Proteomes" id="UP000680304">
    <property type="component" value="Unassembled WGS sequence"/>
</dbReference>
<dbReference type="EMBL" id="BOVJ01000029">
    <property type="protein sequence ID" value="GIQ62389.1"/>
    <property type="molecule type" value="Genomic_DNA"/>
</dbReference>